<reference evidence="3" key="1">
    <citation type="submission" date="2021-05" db="EMBL/GenBank/DDBJ databases">
        <authorList>
            <person name="Pietrasiak N."/>
            <person name="Ward R."/>
            <person name="Stajich J.E."/>
            <person name="Kurbessoian T."/>
        </authorList>
    </citation>
    <scope>NUCLEOTIDE SEQUENCE</scope>
    <source>
        <strain evidence="3">GSE-TBD4-15B</strain>
    </source>
</reference>
<comment type="caution">
    <text evidence="3">The sequence shown here is derived from an EMBL/GenBank/DDBJ whole genome shotgun (WGS) entry which is preliminary data.</text>
</comment>
<dbReference type="Pfam" id="PF05860">
    <property type="entry name" value="TPS"/>
    <property type="match status" value="1"/>
</dbReference>
<dbReference type="InterPro" id="IPR011050">
    <property type="entry name" value="Pectin_lyase_fold/virulence"/>
</dbReference>
<evidence type="ECO:0000313" key="3">
    <source>
        <dbReference type="EMBL" id="MBW4468323.1"/>
    </source>
</evidence>
<accession>A0A951PFD6</accession>
<protein>
    <submittedName>
        <fullName evidence="3">S-layer family protein</fullName>
    </submittedName>
</protein>
<sequence length="985" mass="100731">MLLRPSLLRPSLLRSSLGCQLVQIGWICCLLGGLPAAKPALAEVVRDRTLPVPTRVTSQGETLEITGGTQAGSNLFHSFERFSVPTGRAAFFNNAASVRNIFGRVTGRLRSRIDGELRANSSANLFLLNPNGILFGPNASLNLGGSFVGSSANSLRFADGREFSAVSPQAAPLLTVSQPVGLQFGASPSPFGPNRPGQIQVQGSGHALFLNSPTEPSVNRSNRPAGLEVNPGQTLALMGSDLALLGGNLTAASGQIELGSVAAGQVKLTERLNGRGWRFDYADVPAFRDIHLRQAASLEASGNQGGEIRLQGRVIQITGASALLADTLGSGSGGLLQLRASERLRVAGFAPSSAAPFVSRLSTDVAAGATGAGGLLTIATPKLQITSGGQISSGTFGAGDAGTLRVETTDLLISGSSAVGPSGLFVPVEVAASGNGGTLVIQTGRLRILDQAQIAATTFGLGDAGRLSIQADQVELQRSSGIFAGVEPGAVGNGKTLTLRADQIQIAQGAQIATLTAGAGNAGNIAVNAREIELVGSTGQFASGLSASVEPGSAGRGGSITVTAQRLQIRDGAEISTTTFSNGRAGNLAIRAEEIELIGGSSEGPSALLAAARGNGDGGNLTLNADRLRITAGGQIATATSGSGRAGDLTITTSELVELSGGNAFARSGLFASAIDDIGTGGNLQIATRQLVVRDGATISVSNFPSRSSGLQPGQGGVGNLSITADLIRLADQAVLTADSAAGDQGNIALQSDLVLLNQQSAITTNAIGNARGGNITIESDILAAANNSDITANAEDNFGGQITISADAVLGTQVRPRLTSRSDITASSALGTQFSGTVQLNAPEINPSQEFVQLSDRFINASSQIVAVCTETADNQFVVTGRGGLPEAPIQLLRGGTIWEDLRTPAVDHVTSSMTSRMTNRESNLEREAEPEINRSEPELVEAAGWQIDQSGQVILVSQANAQPQIQAQIRTDCSEAEQNESGS</sequence>
<feature type="compositionally biased region" description="Basic and acidic residues" evidence="1">
    <location>
        <begin position="920"/>
        <end position="934"/>
    </location>
</feature>
<evidence type="ECO:0000256" key="1">
    <source>
        <dbReference type="SAM" id="MobiDB-lite"/>
    </source>
</evidence>
<organism evidence="3 4">
    <name type="scientific">Pegethrix bostrychoides GSE-TBD4-15B</name>
    <dbReference type="NCBI Taxonomy" id="2839662"/>
    <lineage>
        <taxon>Bacteria</taxon>
        <taxon>Bacillati</taxon>
        <taxon>Cyanobacteriota</taxon>
        <taxon>Cyanophyceae</taxon>
        <taxon>Oculatellales</taxon>
        <taxon>Oculatellaceae</taxon>
        <taxon>Pegethrix</taxon>
    </lineage>
</organism>
<reference evidence="3" key="2">
    <citation type="journal article" date="2022" name="Microbiol. Resour. Announc.">
        <title>Metagenome Sequencing to Explore Phylogenomics of Terrestrial Cyanobacteria.</title>
        <authorList>
            <person name="Ward R.D."/>
            <person name="Stajich J.E."/>
            <person name="Johansen J.R."/>
            <person name="Huntemann M."/>
            <person name="Clum A."/>
            <person name="Foster B."/>
            <person name="Foster B."/>
            <person name="Roux S."/>
            <person name="Palaniappan K."/>
            <person name="Varghese N."/>
            <person name="Mukherjee S."/>
            <person name="Reddy T.B.K."/>
            <person name="Daum C."/>
            <person name="Copeland A."/>
            <person name="Chen I.A."/>
            <person name="Ivanova N.N."/>
            <person name="Kyrpides N.C."/>
            <person name="Shapiro N."/>
            <person name="Eloe-Fadrosh E.A."/>
            <person name="Pietrasiak N."/>
        </authorList>
    </citation>
    <scope>NUCLEOTIDE SEQUENCE</scope>
    <source>
        <strain evidence="3">GSE-TBD4-15B</strain>
    </source>
</reference>
<name>A0A951PFD6_9CYAN</name>
<evidence type="ECO:0000313" key="4">
    <source>
        <dbReference type="Proteomes" id="UP000707356"/>
    </source>
</evidence>
<feature type="domain" description="Filamentous haemagglutinin FhaB/tRNA nuclease CdiA-like TPS" evidence="2">
    <location>
        <begin position="47"/>
        <end position="158"/>
    </location>
</feature>
<evidence type="ECO:0000259" key="2">
    <source>
        <dbReference type="SMART" id="SM00912"/>
    </source>
</evidence>
<dbReference type="SMART" id="SM00912">
    <property type="entry name" value="Haemagg_act"/>
    <property type="match status" value="1"/>
</dbReference>
<dbReference type="AlphaFoldDB" id="A0A951PFD6"/>
<dbReference type="Proteomes" id="UP000707356">
    <property type="component" value="Unassembled WGS sequence"/>
</dbReference>
<dbReference type="SUPFAM" id="SSF51126">
    <property type="entry name" value="Pectin lyase-like"/>
    <property type="match status" value="3"/>
</dbReference>
<feature type="region of interest" description="Disordered" evidence="1">
    <location>
        <begin position="912"/>
        <end position="934"/>
    </location>
</feature>
<dbReference type="Gene3D" id="2.160.20.10">
    <property type="entry name" value="Single-stranded right-handed beta-helix, Pectin lyase-like"/>
    <property type="match status" value="2"/>
</dbReference>
<dbReference type="EMBL" id="JAHHHV010000087">
    <property type="protein sequence ID" value="MBW4468323.1"/>
    <property type="molecule type" value="Genomic_DNA"/>
</dbReference>
<dbReference type="NCBIfam" id="TIGR01901">
    <property type="entry name" value="adhes_NPXG"/>
    <property type="match status" value="1"/>
</dbReference>
<dbReference type="InterPro" id="IPR008638">
    <property type="entry name" value="FhaB/CdiA-like_TPS"/>
</dbReference>
<dbReference type="InterPro" id="IPR012334">
    <property type="entry name" value="Pectin_lyas_fold"/>
</dbReference>
<proteinExistence type="predicted"/>
<gene>
    <name evidence="3" type="ORF">KME07_23085</name>
</gene>